<dbReference type="AlphaFoldDB" id="A0A6M4AZD1"/>
<keyword evidence="1" id="KW-1133">Transmembrane helix</keyword>
<dbReference type="Pfam" id="PF02308">
    <property type="entry name" value="MgtC"/>
    <property type="match status" value="1"/>
</dbReference>
<dbReference type="EMBL" id="CP053015">
    <property type="protein sequence ID" value="QJQ33449.1"/>
    <property type="molecule type" value="Genomic_DNA"/>
</dbReference>
<organism evidence="4 5">
    <name type="scientific">Sphingomonas lacunae</name>
    <dbReference type="NCBI Taxonomy" id="2698828"/>
    <lineage>
        <taxon>Bacteria</taxon>
        <taxon>Pseudomonadati</taxon>
        <taxon>Pseudomonadota</taxon>
        <taxon>Alphaproteobacteria</taxon>
        <taxon>Sphingomonadales</taxon>
        <taxon>Sphingomonadaceae</taxon>
        <taxon>Sphingomonas</taxon>
    </lineage>
</organism>
<feature type="transmembrane region" description="Helical" evidence="1">
    <location>
        <begin position="242"/>
        <end position="266"/>
    </location>
</feature>
<feature type="transmembrane region" description="Helical" evidence="1">
    <location>
        <begin position="273"/>
        <end position="294"/>
    </location>
</feature>
<feature type="transmembrane region" description="Helical" evidence="1">
    <location>
        <begin position="12"/>
        <end position="31"/>
    </location>
</feature>
<keyword evidence="1" id="KW-0472">Membrane</keyword>
<reference evidence="4 5" key="1">
    <citation type="submission" date="2020-01" db="EMBL/GenBank/DDBJ databases">
        <title>Sphingomonas sp. strain CSW-10.</title>
        <authorList>
            <person name="Chen W.-M."/>
        </authorList>
    </citation>
    <scope>NUCLEOTIDE SEQUENCE [LARGE SCALE GENOMIC DNA]</scope>
    <source>
        <strain evidence="4 5">CSW-10</strain>
    </source>
</reference>
<feature type="domain" description="DUF4010" evidence="3">
    <location>
        <begin position="188"/>
        <end position="398"/>
    </location>
</feature>
<evidence type="ECO:0000256" key="1">
    <source>
        <dbReference type="SAM" id="Phobius"/>
    </source>
</evidence>
<dbReference type="PANTHER" id="PTHR39084:SF1">
    <property type="entry name" value="DUF4010 DOMAIN-CONTAINING PROTEIN"/>
    <property type="match status" value="1"/>
</dbReference>
<protein>
    <submittedName>
        <fullName evidence="4">DUF4010 domain-containing protein</fullName>
    </submittedName>
</protein>
<gene>
    <name evidence="4" type="ORF">GV829_00045</name>
</gene>
<feature type="transmembrane region" description="Helical" evidence="1">
    <location>
        <begin position="182"/>
        <end position="201"/>
    </location>
</feature>
<dbReference type="Pfam" id="PF13194">
    <property type="entry name" value="DUF4010"/>
    <property type="match status" value="1"/>
</dbReference>
<accession>A0A6M4AZD1</accession>
<feature type="transmembrane region" description="Helical" evidence="1">
    <location>
        <begin position="373"/>
        <end position="392"/>
    </location>
</feature>
<dbReference type="InterPro" id="IPR025105">
    <property type="entry name" value="DUF4010"/>
</dbReference>
<evidence type="ECO:0000259" key="2">
    <source>
        <dbReference type="Pfam" id="PF02308"/>
    </source>
</evidence>
<dbReference type="PANTHER" id="PTHR39084">
    <property type="entry name" value="MEMBRANE PROTEIN-RELATED"/>
    <property type="match status" value="1"/>
</dbReference>
<dbReference type="InterPro" id="IPR049177">
    <property type="entry name" value="MgtC_SapB_SrpB_YhiD_N"/>
</dbReference>
<feature type="transmembrane region" description="Helical" evidence="1">
    <location>
        <begin position="68"/>
        <end position="88"/>
    </location>
</feature>
<feature type="transmembrane region" description="Helical" evidence="1">
    <location>
        <begin position="314"/>
        <end position="335"/>
    </location>
</feature>
<feature type="transmembrane region" description="Helical" evidence="1">
    <location>
        <begin position="342"/>
        <end position="361"/>
    </location>
</feature>
<proteinExistence type="predicted"/>
<feature type="transmembrane region" description="Helical" evidence="1">
    <location>
        <begin position="95"/>
        <end position="113"/>
    </location>
</feature>
<evidence type="ECO:0000313" key="4">
    <source>
        <dbReference type="EMBL" id="QJQ33449.1"/>
    </source>
</evidence>
<feature type="transmembrane region" description="Helical" evidence="1">
    <location>
        <begin position="43"/>
        <end position="62"/>
    </location>
</feature>
<dbReference type="Proteomes" id="UP000503018">
    <property type="component" value="Chromosome"/>
</dbReference>
<dbReference type="KEGG" id="slan:GV829_00045"/>
<feature type="transmembrane region" description="Helical" evidence="1">
    <location>
        <begin position="404"/>
        <end position="424"/>
    </location>
</feature>
<name>A0A6M4AZD1_9SPHN</name>
<evidence type="ECO:0000259" key="3">
    <source>
        <dbReference type="Pfam" id="PF13194"/>
    </source>
</evidence>
<feature type="transmembrane region" description="Helical" evidence="1">
    <location>
        <begin position="119"/>
        <end position="138"/>
    </location>
</feature>
<feature type="domain" description="MgtC/SapB/SrpB/YhiD N-terminal" evidence="2">
    <location>
        <begin position="15"/>
        <end position="139"/>
    </location>
</feature>
<evidence type="ECO:0000313" key="5">
    <source>
        <dbReference type="Proteomes" id="UP000503018"/>
    </source>
</evidence>
<sequence length="425" mass="43429">MLALAQNRLAPAIPLLLAFALGLLIGIERGWAQRGEARGERVAGVRTFALLGLTGGLAGTVGTLVSPWLTTVFIALAGTMLLTGYSAALRRGEHLSATTTIVGLVTLGIGLLATNGQGVAAAVIAAATVLILSSRNLLHGWVGRLSEGEVQAMARFALIAIAIWPVLPDAPYGPYGLWNPQHIWSVVVLVSGFSLAGYAATRMVGPTKGLLATAAAGAVVSSTAVTAAMARRLRGGEEPLGIAQSAIILATAVMLARVLVLVAIIAPVALWSLAWLLGPGLALCLAWATILAHRAHDGNAMGPAEVNVRNPFDIVPALILAALVMVLTVVAHWVLERFGDAGLATVLALSGMVDVDSAIITMGSLPPGRIDPAVAGLILAGPVLLNNLVKAGMTVGIGGWRDGWKAALPLVLTVACAAGSWLVLG</sequence>
<keyword evidence="5" id="KW-1185">Reference proteome</keyword>
<keyword evidence="1" id="KW-0812">Transmembrane</keyword>
<feature type="transmembrane region" description="Helical" evidence="1">
    <location>
        <begin position="150"/>
        <end position="167"/>
    </location>
</feature>
<feature type="transmembrane region" description="Helical" evidence="1">
    <location>
        <begin position="210"/>
        <end position="230"/>
    </location>
</feature>